<dbReference type="OrthoDB" id="9803892at2"/>
<evidence type="ECO:0000313" key="8">
    <source>
        <dbReference type="EMBL" id="RKE98826.1"/>
    </source>
</evidence>
<dbReference type="GO" id="GO:0008831">
    <property type="term" value="F:dTDP-4-dehydrorhamnose reductase activity"/>
    <property type="evidence" value="ECO:0007669"/>
    <property type="project" value="UniProtKB-EC"/>
</dbReference>
<keyword evidence="6" id="KW-0560">Oxidoreductase</keyword>
<comment type="function">
    <text evidence="6">Catalyzes the reduction of dTDP-6-deoxy-L-lyxo-4-hexulose to yield dTDP-L-rhamnose.</text>
</comment>
<evidence type="ECO:0000259" key="7">
    <source>
        <dbReference type="Pfam" id="PF04321"/>
    </source>
</evidence>
<dbReference type="InterPro" id="IPR036291">
    <property type="entry name" value="NAD(P)-bd_dom_sf"/>
</dbReference>
<dbReference type="GO" id="GO:0005829">
    <property type="term" value="C:cytosol"/>
    <property type="evidence" value="ECO:0007669"/>
    <property type="project" value="TreeGrafter"/>
</dbReference>
<accession>A0A420DX87</accession>
<dbReference type="PANTHER" id="PTHR10491">
    <property type="entry name" value="DTDP-4-DEHYDRORHAMNOSE REDUCTASE"/>
    <property type="match status" value="1"/>
</dbReference>
<dbReference type="Proteomes" id="UP000284892">
    <property type="component" value="Unassembled WGS sequence"/>
</dbReference>
<evidence type="ECO:0000256" key="6">
    <source>
        <dbReference type="RuleBase" id="RU364082"/>
    </source>
</evidence>
<reference evidence="8 9" key="1">
    <citation type="submission" date="2018-09" db="EMBL/GenBank/DDBJ databases">
        <title>Genomic Encyclopedia of Archaeal and Bacterial Type Strains, Phase II (KMG-II): from individual species to whole genera.</title>
        <authorList>
            <person name="Goeker M."/>
        </authorList>
    </citation>
    <scope>NUCLEOTIDE SEQUENCE [LARGE SCALE GENOMIC DNA]</scope>
    <source>
        <strain evidence="8 9">DSM 26283</strain>
    </source>
</reference>
<evidence type="ECO:0000256" key="4">
    <source>
        <dbReference type="ARBA" id="ARBA00017099"/>
    </source>
</evidence>
<dbReference type="GO" id="GO:0019305">
    <property type="term" value="P:dTDP-rhamnose biosynthetic process"/>
    <property type="evidence" value="ECO:0007669"/>
    <property type="project" value="UniProtKB-UniPathway"/>
</dbReference>
<dbReference type="NCBIfam" id="TIGR01214">
    <property type="entry name" value="rmlD"/>
    <property type="match status" value="1"/>
</dbReference>
<comment type="pathway">
    <text evidence="1 6">Carbohydrate biosynthesis; dTDP-L-rhamnose biosynthesis.</text>
</comment>
<evidence type="ECO:0000256" key="3">
    <source>
        <dbReference type="ARBA" id="ARBA00012929"/>
    </source>
</evidence>
<organism evidence="8 9">
    <name type="scientific">Ichthyenterobacterium magnum</name>
    <dbReference type="NCBI Taxonomy" id="1230530"/>
    <lineage>
        <taxon>Bacteria</taxon>
        <taxon>Pseudomonadati</taxon>
        <taxon>Bacteroidota</taxon>
        <taxon>Flavobacteriia</taxon>
        <taxon>Flavobacteriales</taxon>
        <taxon>Flavobacteriaceae</taxon>
        <taxon>Ichthyenterobacterium</taxon>
    </lineage>
</organism>
<protein>
    <recommendedName>
        <fullName evidence="4 6">dTDP-4-dehydrorhamnose reductase</fullName>
        <ecNumber evidence="3 6">1.1.1.133</ecNumber>
    </recommendedName>
</protein>
<dbReference type="UniPathway" id="UPA00124"/>
<evidence type="ECO:0000256" key="1">
    <source>
        <dbReference type="ARBA" id="ARBA00004781"/>
    </source>
</evidence>
<proteinExistence type="inferred from homology"/>
<comment type="catalytic activity">
    <reaction evidence="5">
        <text>dTDP-beta-L-rhamnose + NADP(+) = dTDP-4-dehydro-beta-L-rhamnose + NADPH + H(+)</text>
        <dbReference type="Rhea" id="RHEA:21796"/>
        <dbReference type="ChEBI" id="CHEBI:15378"/>
        <dbReference type="ChEBI" id="CHEBI:57510"/>
        <dbReference type="ChEBI" id="CHEBI:57783"/>
        <dbReference type="ChEBI" id="CHEBI:58349"/>
        <dbReference type="ChEBI" id="CHEBI:62830"/>
        <dbReference type="EC" id="1.1.1.133"/>
    </reaction>
</comment>
<comment type="caution">
    <text evidence="8">The sequence shown here is derived from an EMBL/GenBank/DDBJ whole genome shotgun (WGS) entry which is preliminary data.</text>
</comment>
<feature type="domain" description="RmlD-like substrate binding" evidence="7">
    <location>
        <begin position="3"/>
        <end position="280"/>
    </location>
</feature>
<dbReference type="CDD" id="cd05254">
    <property type="entry name" value="dTDP_HR_like_SDR_e"/>
    <property type="match status" value="1"/>
</dbReference>
<comment type="similarity">
    <text evidence="2 6">Belongs to the dTDP-4-dehydrorhamnose reductase family.</text>
</comment>
<dbReference type="EMBL" id="RAQJ01000001">
    <property type="protein sequence ID" value="RKE98826.1"/>
    <property type="molecule type" value="Genomic_DNA"/>
</dbReference>
<dbReference type="RefSeq" id="WP_120200012.1">
    <property type="nucleotide sequence ID" value="NZ_RAQJ01000001.1"/>
</dbReference>
<dbReference type="Pfam" id="PF04321">
    <property type="entry name" value="RmlD_sub_bind"/>
    <property type="match status" value="1"/>
</dbReference>
<gene>
    <name evidence="8" type="ORF">BXY80_0921</name>
</gene>
<dbReference type="AlphaFoldDB" id="A0A420DX87"/>
<dbReference type="Gene3D" id="3.90.25.10">
    <property type="entry name" value="UDP-galactose 4-epimerase, domain 1"/>
    <property type="match status" value="1"/>
</dbReference>
<dbReference type="EC" id="1.1.1.133" evidence="3 6"/>
<keyword evidence="6" id="KW-0521">NADP</keyword>
<dbReference type="Gene3D" id="3.40.50.720">
    <property type="entry name" value="NAD(P)-binding Rossmann-like Domain"/>
    <property type="match status" value="1"/>
</dbReference>
<dbReference type="InterPro" id="IPR005913">
    <property type="entry name" value="dTDP_dehydrorham_reduct"/>
</dbReference>
<keyword evidence="9" id="KW-1185">Reference proteome</keyword>
<dbReference type="InterPro" id="IPR029903">
    <property type="entry name" value="RmlD-like-bd"/>
</dbReference>
<evidence type="ECO:0000313" key="9">
    <source>
        <dbReference type="Proteomes" id="UP000284892"/>
    </source>
</evidence>
<evidence type="ECO:0000256" key="5">
    <source>
        <dbReference type="ARBA" id="ARBA00048200"/>
    </source>
</evidence>
<name>A0A420DX87_9FLAO</name>
<dbReference type="SUPFAM" id="SSF51735">
    <property type="entry name" value="NAD(P)-binding Rossmann-fold domains"/>
    <property type="match status" value="1"/>
</dbReference>
<evidence type="ECO:0000256" key="2">
    <source>
        <dbReference type="ARBA" id="ARBA00010944"/>
    </source>
</evidence>
<dbReference type="PANTHER" id="PTHR10491:SF4">
    <property type="entry name" value="METHIONINE ADENOSYLTRANSFERASE 2 SUBUNIT BETA"/>
    <property type="match status" value="1"/>
</dbReference>
<sequence>MTTVLVTGANGQLANCINSLITIDKAYSFIFTDSKKLDISSNKAVSDFFLNQNIDWCINCAAYTNVDKAETEQEKAFNVNTLGAKNLAIACQENNVKLIHISTDFVFDGIQSKAYNESDKTNPLSVYGQTKLDGENEIKTHLNKHFIIRTSWLYSEYGNNFLKTMLRLAKEKSELNIVADQIGTPTYAKDLAKVILKIIKTNNSRFGVYHYSNEGVASWYDFAKEVFSLNQVSIKVNPIKSQAYLTPAKRPAFSVLDKTKIKSNTEITVPYWRDSLKEAFLNIK</sequence>